<feature type="transmembrane region" description="Helical" evidence="7">
    <location>
        <begin position="144"/>
        <end position="163"/>
    </location>
</feature>
<gene>
    <name evidence="8" type="ORF">SAMN04488557_2783</name>
</gene>
<feature type="transmembrane region" description="Helical" evidence="7">
    <location>
        <begin position="308"/>
        <end position="334"/>
    </location>
</feature>
<dbReference type="GO" id="GO:0015086">
    <property type="term" value="F:cadmium ion transmembrane transporter activity"/>
    <property type="evidence" value="ECO:0007669"/>
    <property type="project" value="TreeGrafter"/>
</dbReference>
<protein>
    <submittedName>
        <fullName evidence="8">NRAMP (Natural resistance-associated macrophage protein) metal ion transporters</fullName>
    </submittedName>
</protein>
<dbReference type="AlphaFoldDB" id="A0A1I7NQ35"/>
<comment type="subcellular location">
    <subcellularLocation>
        <location evidence="1">Membrane</location>
        <topology evidence="1">Multi-pass membrane protein</topology>
    </subcellularLocation>
</comment>
<keyword evidence="5 7" id="KW-1133">Transmembrane helix</keyword>
<evidence type="ECO:0000256" key="4">
    <source>
        <dbReference type="ARBA" id="ARBA00022847"/>
    </source>
</evidence>
<dbReference type="STRING" id="51670.SAMN04488557_2783"/>
<dbReference type="Proteomes" id="UP000199423">
    <property type="component" value="Unassembled WGS sequence"/>
</dbReference>
<keyword evidence="6 7" id="KW-0472">Membrane</keyword>
<dbReference type="GO" id="GO:0005384">
    <property type="term" value="F:manganese ion transmembrane transporter activity"/>
    <property type="evidence" value="ECO:0007669"/>
    <property type="project" value="TreeGrafter"/>
</dbReference>
<feature type="transmembrane region" description="Helical" evidence="7">
    <location>
        <begin position="381"/>
        <end position="405"/>
    </location>
</feature>
<keyword evidence="9" id="KW-1185">Reference proteome</keyword>
<dbReference type="RefSeq" id="WP_092868351.1">
    <property type="nucleotide sequence ID" value="NZ_FPCH01000003.1"/>
</dbReference>
<feature type="transmembrane region" description="Helical" evidence="7">
    <location>
        <begin position="209"/>
        <end position="228"/>
    </location>
</feature>
<feature type="transmembrane region" description="Helical" evidence="7">
    <location>
        <begin position="64"/>
        <end position="84"/>
    </location>
</feature>
<dbReference type="InterPro" id="IPR001046">
    <property type="entry name" value="NRAMP_fam"/>
</dbReference>
<evidence type="ECO:0000313" key="9">
    <source>
        <dbReference type="Proteomes" id="UP000199423"/>
    </source>
</evidence>
<feature type="transmembrane region" description="Helical" evidence="7">
    <location>
        <begin position="417"/>
        <end position="438"/>
    </location>
</feature>
<keyword evidence="4" id="KW-0769">Symport</keyword>
<feature type="transmembrane region" description="Helical" evidence="7">
    <location>
        <begin position="266"/>
        <end position="288"/>
    </location>
</feature>
<dbReference type="PANTHER" id="PTHR11706:SF33">
    <property type="entry name" value="NATURAL RESISTANCE-ASSOCIATED MACROPHAGE PROTEIN 2"/>
    <property type="match status" value="1"/>
</dbReference>
<proteinExistence type="predicted"/>
<feature type="transmembrane region" description="Helical" evidence="7">
    <location>
        <begin position="170"/>
        <end position="189"/>
    </location>
</feature>
<evidence type="ECO:0000256" key="3">
    <source>
        <dbReference type="ARBA" id="ARBA00022692"/>
    </source>
</evidence>
<evidence type="ECO:0000256" key="1">
    <source>
        <dbReference type="ARBA" id="ARBA00004141"/>
    </source>
</evidence>
<accession>A0A1I7NQ35</accession>
<evidence type="ECO:0000256" key="6">
    <source>
        <dbReference type="ARBA" id="ARBA00023136"/>
    </source>
</evidence>
<dbReference type="EMBL" id="FPCH01000003">
    <property type="protein sequence ID" value="SFV36801.1"/>
    <property type="molecule type" value="Genomic_DNA"/>
</dbReference>
<organism evidence="8 9">
    <name type="scientific">Hyphomicrobium facile</name>
    <dbReference type="NCBI Taxonomy" id="51670"/>
    <lineage>
        <taxon>Bacteria</taxon>
        <taxon>Pseudomonadati</taxon>
        <taxon>Pseudomonadota</taxon>
        <taxon>Alphaproteobacteria</taxon>
        <taxon>Hyphomicrobiales</taxon>
        <taxon>Hyphomicrobiaceae</taxon>
        <taxon>Hyphomicrobium</taxon>
    </lineage>
</organism>
<dbReference type="GO" id="GO:0015293">
    <property type="term" value="F:symporter activity"/>
    <property type="evidence" value="ECO:0007669"/>
    <property type="project" value="UniProtKB-KW"/>
</dbReference>
<feature type="transmembrane region" description="Helical" evidence="7">
    <location>
        <begin position="355"/>
        <end position="375"/>
    </location>
</feature>
<dbReference type="PANTHER" id="PTHR11706">
    <property type="entry name" value="SOLUTE CARRIER PROTEIN FAMILY 11 MEMBER"/>
    <property type="match status" value="1"/>
</dbReference>
<feature type="transmembrane region" description="Helical" evidence="7">
    <location>
        <begin position="105"/>
        <end position="124"/>
    </location>
</feature>
<dbReference type="GO" id="GO:0034755">
    <property type="term" value="P:iron ion transmembrane transport"/>
    <property type="evidence" value="ECO:0007669"/>
    <property type="project" value="TreeGrafter"/>
</dbReference>
<evidence type="ECO:0000256" key="5">
    <source>
        <dbReference type="ARBA" id="ARBA00022989"/>
    </source>
</evidence>
<dbReference type="GO" id="GO:0005886">
    <property type="term" value="C:plasma membrane"/>
    <property type="evidence" value="ECO:0007669"/>
    <property type="project" value="TreeGrafter"/>
</dbReference>
<name>A0A1I7NQ35_9HYPH</name>
<sequence length="439" mass="46600">MSTDPNATETTADIVSPPNEVAAASPSSAGFFARLGPGLVTGAADDDPSGIATYSQVGAQFGYGLAWTMLFSFPLMTAIQAIAARIGCVTGHGIAHNLRRHYSPWLLRSVVFLLLVANVINLGADLGAMGAALGLLIGGQERVYTVLFGIVCILLETFVSYARYASVLKWATLCLFTYVGVAFTAHVPWGTALLGTFVPHFEFDGPHAMALVAVLGTTISPYLFFWQAGQEVEELHRRHVKPLCVTPRDAGPELSRIRIDTMVGMGVSNLIALFIIFATAATLNATGVTDIQTSSQAAEALRPVAGEFTFALFAIGIISTGMLAVPVLAGSAAYGVSELFSWRQGLNYKLQEAKAFYATIAIATLGGVLLNFTSIDPIKALYWTAVVNGILAAPLMAVMMVMAMNPHIMGRLTLPRPLLIIGWIATVAMALATLVFLLI</sequence>
<evidence type="ECO:0000256" key="7">
    <source>
        <dbReference type="SAM" id="Phobius"/>
    </source>
</evidence>
<keyword evidence="2" id="KW-0813">Transport</keyword>
<keyword evidence="3 7" id="KW-0812">Transmembrane</keyword>
<dbReference type="OrthoDB" id="9787548at2"/>
<reference evidence="9" key="1">
    <citation type="submission" date="2016-10" db="EMBL/GenBank/DDBJ databases">
        <authorList>
            <person name="Varghese N."/>
            <person name="Submissions S."/>
        </authorList>
    </citation>
    <scope>NUCLEOTIDE SEQUENCE [LARGE SCALE GENOMIC DNA]</scope>
    <source>
        <strain evidence="9">DSM 1565</strain>
    </source>
</reference>
<evidence type="ECO:0000313" key="8">
    <source>
        <dbReference type="EMBL" id="SFV36801.1"/>
    </source>
</evidence>
<dbReference type="Pfam" id="PF01566">
    <property type="entry name" value="Nramp"/>
    <property type="match status" value="1"/>
</dbReference>
<evidence type="ECO:0000256" key="2">
    <source>
        <dbReference type="ARBA" id="ARBA00022448"/>
    </source>
</evidence>